<keyword evidence="2" id="KW-1185">Reference proteome</keyword>
<dbReference type="OrthoDB" id="3399604at2"/>
<dbReference type="Pfam" id="PF10604">
    <property type="entry name" value="Polyketide_cyc2"/>
    <property type="match status" value="1"/>
</dbReference>
<dbReference type="InterPro" id="IPR023393">
    <property type="entry name" value="START-like_dom_sf"/>
</dbReference>
<accession>A0A316TND0</accession>
<gene>
    <name evidence="1" type="ORF">DJ010_18950</name>
</gene>
<dbReference type="SUPFAM" id="SSF55961">
    <property type="entry name" value="Bet v1-like"/>
    <property type="match status" value="1"/>
</dbReference>
<organism evidence="1 2">
    <name type="scientific">Nocardioides silvaticus</name>
    <dbReference type="NCBI Taxonomy" id="2201891"/>
    <lineage>
        <taxon>Bacteria</taxon>
        <taxon>Bacillati</taxon>
        <taxon>Actinomycetota</taxon>
        <taxon>Actinomycetes</taxon>
        <taxon>Propionibacteriales</taxon>
        <taxon>Nocardioidaceae</taxon>
        <taxon>Nocardioides</taxon>
    </lineage>
</organism>
<dbReference type="Proteomes" id="UP000245507">
    <property type="component" value="Unassembled WGS sequence"/>
</dbReference>
<dbReference type="RefSeq" id="WP_109696713.1">
    <property type="nucleotide sequence ID" value="NZ_QGDD01000010.1"/>
</dbReference>
<dbReference type="CDD" id="cd07821">
    <property type="entry name" value="PYR_PYL_RCAR_like"/>
    <property type="match status" value="1"/>
</dbReference>
<sequence>MRATATAVVNASREQVWELLADHEGMSSWGPGIKVRLTQEGSTERNGVGAVRRIDAPGPAPAIVEVVDRFEPGTALGYKATGGVPLKNYRGDVELTPASGGTRIAWSISADQRLPLVEKVAIKAIATFLLKALVRQVPR</sequence>
<name>A0A316TND0_9ACTN</name>
<reference evidence="1 2" key="1">
    <citation type="submission" date="2018-05" db="EMBL/GenBank/DDBJ databases">
        <title>Nocardioides silvaticus genome.</title>
        <authorList>
            <person name="Li C."/>
            <person name="Wang G."/>
        </authorList>
    </citation>
    <scope>NUCLEOTIDE SEQUENCE [LARGE SCALE GENOMIC DNA]</scope>
    <source>
        <strain evidence="1 2">CCTCC AB 2018079</strain>
    </source>
</reference>
<dbReference type="AlphaFoldDB" id="A0A316TND0"/>
<dbReference type="Gene3D" id="3.30.530.20">
    <property type="match status" value="1"/>
</dbReference>
<protein>
    <recommendedName>
        <fullName evidence="3">SRPBCC family protein</fullName>
    </recommendedName>
</protein>
<evidence type="ECO:0000313" key="1">
    <source>
        <dbReference type="EMBL" id="PWN01246.1"/>
    </source>
</evidence>
<dbReference type="EMBL" id="QGDD01000010">
    <property type="protein sequence ID" value="PWN01246.1"/>
    <property type="molecule type" value="Genomic_DNA"/>
</dbReference>
<dbReference type="InterPro" id="IPR019587">
    <property type="entry name" value="Polyketide_cyclase/dehydratase"/>
</dbReference>
<evidence type="ECO:0000313" key="2">
    <source>
        <dbReference type="Proteomes" id="UP000245507"/>
    </source>
</evidence>
<evidence type="ECO:0008006" key="3">
    <source>
        <dbReference type="Google" id="ProtNLM"/>
    </source>
</evidence>
<proteinExistence type="predicted"/>
<comment type="caution">
    <text evidence="1">The sequence shown here is derived from an EMBL/GenBank/DDBJ whole genome shotgun (WGS) entry which is preliminary data.</text>
</comment>